<feature type="coiled-coil region" evidence="1">
    <location>
        <begin position="15"/>
        <end position="65"/>
    </location>
</feature>
<dbReference type="AlphaFoldDB" id="A0A8J5HYY2"/>
<keyword evidence="5" id="KW-1185">Reference proteome</keyword>
<protein>
    <recommendedName>
        <fullName evidence="3">K-box domain-containing protein</fullName>
    </recommendedName>
</protein>
<evidence type="ECO:0000313" key="4">
    <source>
        <dbReference type="EMBL" id="KAG6529662.1"/>
    </source>
</evidence>
<dbReference type="GO" id="GO:0005634">
    <property type="term" value="C:nucleus"/>
    <property type="evidence" value="ECO:0007669"/>
    <property type="project" value="InterPro"/>
</dbReference>
<evidence type="ECO:0000256" key="2">
    <source>
        <dbReference type="SAM" id="MobiDB-lite"/>
    </source>
</evidence>
<feature type="domain" description="K-box" evidence="3">
    <location>
        <begin position="8"/>
        <end position="99"/>
    </location>
</feature>
<accession>A0A8J5HYY2</accession>
<feature type="region of interest" description="Disordered" evidence="2">
    <location>
        <begin position="85"/>
        <end position="110"/>
    </location>
</feature>
<dbReference type="Pfam" id="PF01486">
    <property type="entry name" value="K-box"/>
    <property type="match status" value="1"/>
</dbReference>
<proteinExistence type="predicted"/>
<dbReference type="PROSITE" id="PS51297">
    <property type="entry name" value="K_BOX"/>
    <property type="match status" value="1"/>
</dbReference>
<sequence>MFVMLCLQGNRYQEYEKLKAKVEALRESERHLMGEQLDSLNLKDLQQLENQLDNSLKHIRLRKEKALQEKNKNLEKQIMETQKPKALIQQDHWEQAQTSTPSPPASLMPDANPSLNIGYYEGRATMEEGGETQVRINNSMLPPWMLSHLNG</sequence>
<reference evidence="4 5" key="1">
    <citation type="submission" date="2020-08" db="EMBL/GenBank/DDBJ databases">
        <title>Plant Genome Project.</title>
        <authorList>
            <person name="Zhang R.-G."/>
        </authorList>
    </citation>
    <scope>NUCLEOTIDE SEQUENCE [LARGE SCALE GENOMIC DNA]</scope>
    <source>
        <tissue evidence="4">Rhizome</tissue>
    </source>
</reference>
<name>A0A8J5HYY2_ZINOF</name>
<dbReference type="GO" id="GO:0003700">
    <property type="term" value="F:DNA-binding transcription factor activity"/>
    <property type="evidence" value="ECO:0007669"/>
    <property type="project" value="InterPro"/>
</dbReference>
<organism evidence="4 5">
    <name type="scientific">Zingiber officinale</name>
    <name type="common">Ginger</name>
    <name type="synonym">Amomum zingiber</name>
    <dbReference type="NCBI Taxonomy" id="94328"/>
    <lineage>
        <taxon>Eukaryota</taxon>
        <taxon>Viridiplantae</taxon>
        <taxon>Streptophyta</taxon>
        <taxon>Embryophyta</taxon>
        <taxon>Tracheophyta</taxon>
        <taxon>Spermatophyta</taxon>
        <taxon>Magnoliopsida</taxon>
        <taxon>Liliopsida</taxon>
        <taxon>Zingiberales</taxon>
        <taxon>Zingiberaceae</taxon>
        <taxon>Zingiber</taxon>
    </lineage>
</organism>
<keyword evidence="1" id="KW-0175">Coiled coil</keyword>
<evidence type="ECO:0000256" key="1">
    <source>
        <dbReference type="SAM" id="Coils"/>
    </source>
</evidence>
<evidence type="ECO:0000313" key="5">
    <source>
        <dbReference type="Proteomes" id="UP000734854"/>
    </source>
</evidence>
<dbReference type="InterPro" id="IPR002487">
    <property type="entry name" value="TF_Kbox"/>
</dbReference>
<gene>
    <name evidence="4" type="ORF">ZIOFF_011875</name>
</gene>
<evidence type="ECO:0000259" key="3">
    <source>
        <dbReference type="PROSITE" id="PS51297"/>
    </source>
</evidence>
<dbReference type="Proteomes" id="UP000734854">
    <property type="component" value="Unassembled WGS sequence"/>
</dbReference>
<dbReference type="EMBL" id="JACMSC010000003">
    <property type="protein sequence ID" value="KAG6529662.1"/>
    <property type="molecule type" value="Genomic_DNA"/>
</dbReference>
<comment type="caution">
    <text evidence="4">The sequence shown here is derived from an EMBL/GenBank/DDBJ whole genome shotgun (WGS) entry which is preliminary data.</text>
</comment>